<reference evidence="12 13" key="1">
    <citation type="submission" date="2013-02" db="EMBL/GenBank/DDBJ databases">
        <title>Genome sequence of Candida maltosa Xu316, a potential industrial strain for xylitol and ethanol production.</title>
        <authorList>
            <person name="Yu J."/>
            <person name="Wang Q."/>
            <person name="Geng X."/>
            <person name="Bao W."/>
            <person name="He P."/>
            <person name="Cai J."/>
        </authorList>
    </citation>
    <scope>NUCLEOTIDE SEQUENCE [LARGE SCALE GENOMIC DNA]</scope>
    <source>
        <strain evidence="13">Xu316</strain>
    </source>
</reference>
<dbReference type="Pfam" id="PF00403">
    <property type="entry name" value="HMA"/>
    <property type="match status" value="1"/>
</dbReference>
<dbReference type="PROSITE" id="PS50846">
    <property type="entry name" value="HMA_2"/>
    <property type="match status" value="1"/>
</dbReference>
<dbReference type="GO" id="GO:0005524">
    <property type="term" value="F:ATP binding"/>
    <property type="evidence" value="ECO:0007669"/>
    <property type="project" value="UniProtKB-UniRule"/>
</dbReference>
<comment type="subcellular location">
    <subcellularLocation>
        <location evidence="1">Endomembrane system</location>
        <topology evidence="1">Multi-pass membrane protein</topology>
    </subcellularLocation>
    <subcellularLocation>
        <location evidence="10">Membrane</location>
    </subcellularLocation>
</comment>
<dbReference type="GO" id="GO:0005507">
    <property type="term" value="F:copper ion binding"/>
    <property type="evidence" value="ECO:0007669"/>
    <property type="project" value="TreeGrafter"/>
</dbReference>
<evidence type="ECO:0000313" key="12">
    <source>
        <dbReference type="EMBL" id="EMG46507.1"/>
    </source>
</evidence>
<dbReference type="HOGENOM" id="CLU_001771_0_1_1"/>
<comment type="caution">
    <text evidence="12">The sequence shown here is derived from an EMBL/GenBank/DDBJ whole genome shotgun (WGS) entry which is preliminary data.</text>
</comment>
<dbReference type="Gene3D" id="3.40.50.1000">
    <property type="entry name" value="HAD superfamily/HAD-like"/>
    <property type="match status" value="1"/>
</dbReference>
<protein>
    <recommendedName>
        <fullName evidence="11">HMA domain-containing protein</fullName>
    </recommendedName>
</protein>
<dbReference type="eggNOG" id="KOG0207">
    <property type="taxonomic scope" value="Eukaryota"/>
</dbReference>
<dbReference type="PROSITE" id="PS01047">
    <property type="entry name" value="HMA_1"/>
    <property type="match status" value="1"/>
</dbReference>
<dbReference type="InterPro" id="IPR027256">
    <property type="entry name" value="P-typ_ATPase_IB"/>
</dbReference>
<dbReference type="GO" id="GO:0016887">
    <property type="term" value="F:ATP hydrolysis activity"/>
    <property type="evidence" value="ECO:0007669"/>
    <property type="project" value="InterPro"/>
</dbReference>
<keyword evidence="9 10" id="KW-0472">Membrane</keyword>
<keyword evidence="8 10" id="KW-1133">Transmembrane helix</keyword>
<feature type="transmembrane region" description="Helical" evidence="10">
    <location>
        <begin position="403"/>
        <end position="434"/>
    </location>
</feature>
<keyword evidence="13" id="KW-1185">Reference proteome</keyword>
<dbReference type="SUPFAM" id="SSF81665">
    <property type="entry name" value="Calcium ATPase, transmembrane domain M"/>
    <property type="match status" value="1"/>
</dbReference>
<evidence type="ECO:0000256" key="4">
    <source>
        <dbReference type="ARBA" id="ARBA00022723"/>
    </source>
</evidence>
<dbReference type="InterPro" id="IPR044492">
    <property type="entry name" value="P_typ_ATPase_HD_dom"/>
</dbReference>
<dbReference type="Gene3D" id="3.30.70.100">
    <property type="match status" value="1"/>
</dbReference>
<gene>
    <name evidence="12" type="ORF">G210_3249</name>
</gene>
<dbReference type="InterPro" id="IPR023214">
    <property type="entry name" value="HAD_sf"/>
</dbReference>
<dbReference type="FunFam" id="2.70.150.10:FF:000002">
    <property type="entry name" value="Copper-transporting ATPase 1, putative"/>
    <property type="match status" value="1"/>
</dbReference>
<evidence type="ECO:0000256" key="9">
    <source>
        <dbReference type="ARBA" id="ARBA00023136"/>
    </source>
</evidence>
<dbReference type="Proteomes" id="UP000011777">
    <property type="component" value="Unassembled WGS sequence"/>
</dbReference>
<dbReference type="Pfam" id="PF00122">
    <property type="entry name" value="E1-E2_ATPase"/>
    <property type="match status" value="1"/>
</dbReference>
<dbReference type="OrthoDB" id="432719at2759"/>
<dbReference type="InterPro" id="IPR017969">
    <property type="entry name" value="Heavy-metal-associated_CS"/>
</dbReference>
<dbReference type="PRINTS" id="PR00943">
    <property type="entry name" value="CUATPASE"/>
</dbReference>
<evidence type="ECO:0000256" key="3">
    <source>
        <dbReference type="ARBA" id="ARBA00022692"/>
    </source>
</evidence>
<evidence type="ECO:0000256" key="5">
    <source>
        <dbReference type="ARBA" id="ARBA00022741"/>
    </source>
</evidence>
<evidence type="ECO:0000256" key="8">
    <source>
        <dbReference type="ARBA" id="ARBA00022989"/>
    </source>
</evidence>
<feature type="transmembrane region" description="Helical" evidence="10">
    <location>
        <begin position="191"/>
        <end position="209"/>
    </location>
</feature>
<dbReference type="STRING" id="1245528.M3HGV4"/>
<dbReference type="GO" id="GO:0012505">
    <property type="term" value="C:endomembrane system"/>
    <property type="evidence" value="ECO:0007669"/>
    <property type="project" value="UniProtKB-SubCell"/>
</dbReference>
<dbReference type="GO" id="GO:0030003">
    <property type="term" value="P:intracellular monoatomic cation homeostasis"/>
    <property type="evidence" value="ECO:0007669"/>
    <property type="project" value="UniProtKB-ARBA"/>
</dbReference>
<dbReference type="Gene3D" id="2.70.150.10">
    <property type="entry name" value="Calcium-transporting ATPase, cytoplasmic transduction domain A"/>
    <property type="match status" value="1"/>
</dbReference>
<keyword evidence="4 10" id="KW-0479">Metal-binding</keyword>
<dbReference type="InterPro" id="IPR023299">
    <property type="entry name" value="ATPase_P-typ_cyto_dom_N"/>
</dbReference>
<dbReference type="InterPro" id="IPR008250">
    <property type="entry name" value="ATPase_P-typ_transduc_dom_A_sf"/>
</dbReference>
<feature type="transmembrane region" description="Helical" evidence="10">
    <location>
        <begin position="745"/>
        <end position="766"/>
    </location>
</feature>
<evidence type="ECO:0000256" key="1">
    <source>
        <dbReference type="ARBA" id="ARBA00004127"/>
    </source>
</evidence>
<feature type="transmembrane region" description="Helical" evidence="10">
    <location>
        <begin position="718"/>
        <end position="739"/>
    </location>
</feature>
<evidence type="ECO:0000256" key="7">
    <source>
        <dbReference type="ARBA" id="ARBA00022967"/>
    </source>
</evidence>
<feature type="transmembrane region" description="Helical" evidence="10">
    <location>
        <begin position="360"/>
        <end position="383"/>
    </location>
</feature>
<feature type="domain" description="HMA" evidence="11">
    <location>
        <begin position="4"/>
        <end position="70"/>
    </location>
</feature>
<dbReference type="FunFam" id="3.30.70.100:FF:000005">
    <property type="entry name" value="Copper-exporting P-type ATPase A"/>
    <property type="match status" value="1"/>
</dbReference>
<dbReference type="NCBIfam" id="TIGR01494">
    <property type="entry name" value="ATPase_P-type"/>
    <property type="match status" value="1"/>
</dbReference>
<dbReference type="InterPro" id="IPR023298">
    <property type="entry name" value="ATPase_P-typ_TM_dom_sf"/>
</dbReference>
<comment type="similarity">
    <text evidence="2 10">Belongs to the cation transport ATPase (P-type) (TC 3.A.3) family. Type IB subfamily.</text>
</comment>
<dbReference type="CDD" id="cd00371">
    <property type="entry name" value="HMA"/>
    <property type="match status" value="1"/>
</dbReference>
<dbReference type="EMBL" id="AOGT01001981">
    <property type="protein sequence ID" value="EMG46507.1"/>
    <property type="molecule type" value="Genomic_DNA"/>
</dbReference>
<dbReference type="Gene3D" id="3.40.1110.10">
    <property type="entry name" value="Calcium-transporting ATPase, cytoplasmic domain N"/>
    <property type="match status" value="1"/>
</dbReference>
<dbReference type="SFLD" id="SFLDF00027">
    <property type="entry name" value="p-type_atpase"/>
    <property type="match status" value="1"/>
</dbReference>
<keyword evidence="6 10" id="KW-0067">ATP-binding</keyword>
<organism evidence="12 13">
    <name type="scientific">Candida maltosa (strain Xu316)</name>
    <name type="common">Yeast</name>
    <dbReference type="NCBI Taxonomy" id="1245528"/>
    <lineage>
        <taxon>Eukaryota</taxon>
        <taxon>Fungi</taxon>
        <taxon>Dikarya</taxon>
        <taxon>Ascomycota</taxon>
        <taxon>Saccharomycotina</taxon>
        <taxon>Pichiomycetes</taxon>
        <taxon>Debaryomycetaceae</taxon>
        <taxon>Candida/Lodderomyces clade</taxon>
        <taxon>Candida</taxon>
    </lineage>
</organism>
<dbReference type="NCBIfam" id="TIGR01525">
    <property type="entry name" value="ATPase-IB_hvy"/>
    <property type="match status" value="1"/>
</dbReference>
<keyword evidence="5 10" id="KW-0547">Nucleotide-binding</keyword>
<dbReference type="CDD" id="cd02094">
    <property type="entry name" value="P-type_ATPase_Cu-like"/>
    <property type="match status" value="1"/>
</dbReference>
<dbReference type="SUPFAM" id="SSF55008">
    <property type="entry name" value="HMA, heavy metal-associated domain"/>
    <property type="match status" value="1"/>
</dbReference>
<evidence type="ECO:0000313" key="13">
    <source>
        <dbReference type="Proteomes" id="UP000011777"/>
    </source>
</evidence>
<dbReference type="Pfam" id="PF00702">
    <property type="entry name" value="Hydrolase"/>
    <property type="match status" value="1"/>
</dbReference>
<dbReference type="GO" id="GO:0043682">
    <property type="term" value="F:P-type divalent copper transporter activity"/>
    <property type="evidence" value="ECO:0007669"/>
    <property type="project" value="TreeGrafter"/>
</dbReference>
<dbReference type="GO" id="GO:0055070">
    <property type="term" value="P:copper ion homeostasis"/>
    <property type="evidence" value="ECO:0007669"/>
    <property type="project" value="TreeGrafter"/>
</dbReference>
<dbReference type="SFLD" id="SFLDS00003">
    <property type="entry name" value="Haloacid_Dehalogenase"/>
    <property type="match status" value="1"/>
</dbReference>
<feature type="transmembrane region" description="Helical" evidence="10">
    <location>
        <begin position="96"/>
        <end position="114"/>
    </location>
</feature>
<keyword evidence="7" id="KW-1278">Translocase</keyword>
<dbReference type="InterPro" id="IPR036163">
    <property type="entry name" value="HMA_dom_sf"/>
</dbReference>
<dbReference type="SUPFAM" id="SSF81653">
    <property type="entry name" value="Calcium ATPase, transduction domain A"/>
    <property type="match status" value="1"/>
</dbReference>
<keyword evidence="3 10" id="KW-0812">Transmembrane</keyword>
<dbReference type="SFLD" id="SFLDG00002">
    <property type="entry name" value="C1.7:_P-type_atpase_like"/>
    <property type="match status" value="1"/>
</dbReference>
<dbReference type="PROSITE" id="PS00154">
    <property type="entry name" value="ATPASE_E1_E2"/>
    <property type="match status" value="1"/>
</dbReference>
<dbReference type="PRINTS" id="PR00119">
    <property type="entry name" value="CATATPASE"/>
</dbReference>
<evidence type="ECO:0000256" key="6">
    <source>
        <dbReference type="ARBA" id="ARBA00022840"/>
    </source>
</evidence>
<dbReference type="InterPro" id="IPR036412">
    <property type="entry name" value="HAD-like_sf"/>
</dbReference>
<evidence type="ECO:0000256" key="2">
    <source>
        <dbReference type="ARBA" id="ARBA00006024"/>
    </source>
</evidence>
<dbReference type="SUPFAM" id="SSF56784">
    <property type="entry name" value="HAD-like"/>
    <property type="match status" value="1"/>
</dbReference>
<dbReference type="InterPro" id="IPR001757">
    <property type="entry name" value="P_typ_ATPase"/>
</dbReference>
<dbReference type="OMA" id="HWMLPAW"/>
<dbReference type="InterPro" id="IPR018303">
    <property type="entry name" value="ATPase_P-typ_P_site"/>
</dbReference>
<feature type="transmembrane region" description="Helical" evidence="10">
    <location>
        <begin position="158"/>
        <end position="185"/>
    </location>
</feature>
<proteinExistence type="inferred from homology"/>
<name>M3HGV4_CANMX</name>
<dbReference type="InterPro" id="IPR059000">
    <property type="entry name" value="ATPase_P-type_domA"/>
</dbReference>
<sequence length="838" mass="90224">MPTSTTRFKIGGMTCSACSAAITNALESTEGVTSASVSVVTETGMVIHDDTAVSVEKLKEVIEDCGFDVVTSDQDSGDDETDFLTKDDEFQRWKLIFIKTIACGIPILLLHHGSSLFKNGWILPNMILQLVLATYLEFWVGSPFLVKFSNFIRSGFKAGSMDVLVAISTMLSYVFSATSIIVTIINKSNQSAHILFDAQVMIISFVSFGKMLESKAKGSTTSALSALISLKPSQCTIFTEYESTTEDAVRDFPTKIVPTEIVQPGDVVLVHAGDKIPADGVVVFGESEIDESMLTGESAPVYKTVGDSVYGGTINGVSTFHFKITTTTNTVLQQIISLVKNAQLSKAPITKYADFLAAKFVPAVLLLAFITFISWLMICLSIPDKLPAIFKNDVNGKLFTCLKLSISVVVVACPCALGLAAPTAVMVGTGVAALNGLLIKGGEVLETAAKTRIVLFDKTGTLTTGEMSVVNCKPMTKLSDSDWWKLIGTVESNSEHPIGVALTKSAKQNLGLTFEGDQFGTLIEDSKVLVGLGIKALITLDGVKYEVMVGNEKLVNTEKMSSDYTVAHVMINGDYSGYIELSDTVQSNASDVIRYLQLRGYVVGMVTGDNRGASMKVAQEVGISPHNVFYEVSPIHKDDVVSDLQSRLGGSNNVTVAFVGDGINDAPALSTADVGIAISSGTDVAINAADIVIMSDLQGVVNALEVSRATFNRIKMNFAWAMIYNVVMLPFAMGCFLPWDILLPPVAASGAMMFSSLSVVLNSLLLKRWKAPKIEPKETFSTDLETGNINDFNLKESSLEEFNDFKNKTKKLRSLISKINQKRTNAAQSYELVATDVS</sequence>
<feature type="transmembrane region" description="Helical" evidence="10">
    <location>
        <begin position="126"/>
        <end position="146"/>
    </location>
</feature>
<accession>M3HGV4</accession>
<dbReference type="InterPro" id="IPR006121">
    <property type="entry name" value="HMA_dom"/>
</dbReference>
<dbReference type="AlphaFoldDB" id="M3HGV4"/>
<dbReference type="GO" id="GO:0016020">
    <property type="term" value="C:membrane"/>
    <property type="evidence" value="ECO:0007669"/>
    <property type="project" value="UniProtKB-SubCell"/>
</dbReference>
<evidence type="ECO:0000256" key="10">
    <source>
        <dbReference type="RuleBase" id="RU362081"/>
    </source>
</evidence>
<dbReference type="PANTHER" id="PTHR43520">
    <property type="entry name" value="ATP7, ISOFORM B"/>
    <property type="match status" value="1"/>
</dbReference>
<dbReference type="PANTHER" id="PTHR43520:SF8">
    <property type="entry name" value="P-TYPE CU(+) TRANSPORTER"/>
    <property type="match status" value="1"/>
</dbReference>
<evidence type="ECO:0000259" key="11">
    <source>
        <dbReference type="PROSITE" id="PS50846"/>
    </source>
</evidence>